<dbReference type="eggNOG" id="COG2318">
    <property type="taxonomic scope" value="Bacteria"/>
</dbReference>
<evidence type="ECO:0000313" key="3">
    <source>
        <dbReference type="EMBL" id="AFD05606.1"/>
    </source>
</evidence>
<evidence type="ECO:0000256" key="1">
    <source>
        <dbReference type="SAM" id="SignalP"/>
    </source>
</evidence>
<dbReference type="EMBL" id="CP003349">
    <property type="protein sequence ID" value="AFD05606.1"/>
    <property type="molecule type" value="Genomic_DNA"/>
</dbReference>
<dbReference type="AlphaFoldDB" id="H8KT35"/>
<feature type="domain" description="DinB-like" evidence="2">
    <location>
        <begin position="42"/>
        <end position="197"/>
    </location>
</feature>
<dbReference type="HOGENOM" id="CLU_109379_0_0_10"/>
<keyword evidence="4" id="KW-1185">Reference proteome</keyword>
<evidence type="ECO:0000259" key="2">
    <source>
        <dbReference type="Pfam" id="PF12867"/>
    </source>
</evidence>
<name>H8KT35_SOLCM</name>
<sequence length="208" mass="23859">MKLMKKWFPLMVALMFMISLMPTKLFAQELSKEERTYLLDYLNKTKDDYIKSIKGLSDAQWHYKEDTSRWSVAECAEHIIKSEKMLRGYVLDSVLTSPVDPAKKAEVKVKTEDIAKMIEDRSKKFKTGGPLIPKDIYATPAEALKSFEEERNKTIEYVKSTKDDLHGHVGKAPLGTLDAYQWLVFLTAHSARHIKQINEVETAAGYPK</sequence>
<dbReference type="Pfam" id="PF12867">
    <property type="entry name" value="DinB_2"/>
    <property type="match status" value="1"/>
</dbReference>
<organism evidence="3 4">
    <name type="scientific">Solitalea canadensis (strain ATCC 29591 / DSM 3403 / JCM 21819 / LMG 8368 / NBRC 15130 / NCIMB 12057 / USAM 9D)</name>
    <name type="common">Flexibacter canadensis</name>
    <dbReference type="NCBI Taxonomy" id="929556"/>
    <lineage>
        <taxon>Bacteria</taxon>
        <taxon>Pseudomonadati</taxon>
        <taxon>Bacteroidota</taxon>
        <taxon>Sphingobacteriia</taxon>
        <taxon>Sphingobacteriales</taxon>
        <taxon>Sphingobacteriaceae</taxon>
        <taxon>Solitalea</taxon>
    </lineage>
</organism>
<feature type="chain" id="PRO_5003615282" description="DinB-like domain-containing protein" evidence="1">
    <location>
        <begin position="28"/>
        <end position="208"/>
    </location>
</feature>
<feature type="signal peptide" evidence="1">
    <location>
        <begin position="1"/>
        <end position="27"/>
    </location>
</feature>
<dbReference type="RefSeq" id="WP_014678834.1">
    <property type="nucleotide sequence ID" value="NC_017770.1"/>
</dbReference>
<dbReference type="STRING" id="929556.Solca_0474"/>
<dbReference type="InterPro" id="IPR024775">
    <property type="entry name" value="DinB-like"/>
</dbReference>
<reference evidence="3" key="1">
    <citation type="submission" date="2012-02" db="EMBL/GenBank/DDBJ databases">
        <title>The complete genome of Solitalea canadensis DSM 3403.</title>
        <authorList>
            <consortium name="US DOE Joint Genome Institute (JGI-PGF)"/>
            <person name="Lucas S."/>
            <person name="Copeland A."/>
            <person name="Lapidus A."/>
            <person name="Glavina del Rio T."/>
            <person name="Dalin E."/>
            <person name="Tice H."/>
            <person name="Bruce D."/>
            <person name="Goodwin L."/>
            <person name="Pitluck S."/>
            <person name="Peters L."/>
            <person name="Ovchinnikova G."/>
            <person name="Lu M."/>
            <person name="Kyrpides N."/>
            <person name="Mavromatis K."/>
            <person name="Ivanova N."/>
            <person name="Brettin T."/>
            <person name="Detter J.C."/>
            <person name="Han C."/>
            <person name="Larimer F."/>
            <person name="Land M."/>
            <person name="Hauser L."/>
            <person name="Markowitz V."/>
            <person name="Cheng J.-F."/>
            <person name="Hugenholtz P."/>
            <person name="Woyke T."/>
            <person name="Wu D."/>
            <person name="Spring S."/>
            <person name="Schroeder M."/>
            <person name="Kopitz M."/>
            <person name="Brambilla E."/>
            <person name="Klenk H.-P."/>
            <person name="Eisen J.A."/>
        </authorList>
    </citation>
    <scope>NUCLEOTIDE SEQUENCE</scope>
    <source>
        <strain evidence="3">DSM 3403</strain>
    </source>
</reference>
<dbReference type="SUPFAM" id="SSF109854">
    <property type="entry name" value="DinB/YfiT-like putative metalloenzymes"/>
    <property type="match status" value="1"/>
</dbReference>
<dbReference type="OrthoDB" id="9807923at2"/>
<dbReference type="KEGG" id="scn:Solca_0474"/>
<dbReference type="Proteomes" id="UP000007590">
    <property type="component" value="Chromosome"/>
</dbReference>
<accession>H8KT35</accession>
<proteinExistence type="predicted"/>
<gene>
    <name evidence="3" type="ordered locus">Solca_0474</name>
</gene>
<keyword evidence="1" id="KW-0732">Signal</keyword>
<dbReference type="InterPro" id="IPR034660">
    <property type="entry name" value="DinB/YfiT-like"/>
</dbReference>
<evidence type="ECO:0000313" key="4">
    <source>
        <dbReference type="Proteomes" id="UP000007590"/>
    </source>
</evidence>
<dbReference type="Gene3D" id="1.20.120.450">
    <property type="entry name" value="dinb family like domain"/>
    <property type="match status" value="1"/>
</dbReference>
<protein>
    <recommendedName>
        <fullName evidence="2">DinB-like domain-containing protein</fullName>
    </recommendedName>
</protein>